<dbReference type="AlphaFoldDB" id="A0A1S3I0S2"/>
<keyword evidence="3 9" id="KW-0808">Transferase</keyword>
<proteinExistence type="inferred from homology"/>
<name>A0A1S3I0S2_LINAN</name>
<dbReference type="Gene3D" id="3.40.50.300">
    <property type="entry name" value="P-loop containing nucleotide triphosphate hydrolases"/>
    <property type="match status" value="1"/>
</dbReference>
<dbReference type="OrthoDB" id="2019940at2759"/>
<protein>
    <recommendedName>
        <fullName evidence="9">Carbohydrate sulfotransferase</fullName>
        <ecNumber evidence="9">2.8.2.-</ecNumber>
    </recommendedName>
</protein>
<dbReference type="InParanoid" id="A0A1S3I0S2"/>
<dbReference type="GO" id="GO:0000139">
    <property type="term" value="C:Golgi membrane"/>
    <property type="evidence" value="ECO:0007669"/>
    <property type="project" value="UniProtKB-SubCell"/>
</dbReference>
<keyword evidence="7" id="KW-0472">Membrane</keyword>
<dbReference type="InterPro" id="IPR018011">
    <property type="entry name" value="Carb_sulfotrans_8-10"/>
</dbReference>
<evidence type="ECO:0000256" key="6">
    <source>
        <dbReference type="ARBA" id="ARBA00023034"/>
    </source>
</evidence>
<dbReference type="SUPFAM" id="SSF52540">
    <property type="entry name" value="P-loop containing nucleoside triphosphate hydrolases"/>
    <property type="match status" value="1"/>
</dbReference>
<evidence type="ECO:0000256" key="8">
    <source>
        <dbReference type="ARBA" id="ARBA00023180"/>
    </source>
</evidence>
<keyword evidence="8 9" id="KW-0325">Glycoprotein</keyword>
<dbReference type="InterPro" id="IPR027417">
    <property type="entry name" value="P-loop_NTPase"/>
</dbReference>
<accession>A0A1S3I0S2</accession>
<dbReference type="GeneID" id="106159949"/>
<evidence type="ECO:0000256" key="9">
    <source>
        <dbReference type="RuleBase" id="RU364020"/>
    </source>
</evidence>
<dbReference type="InterPro" id="IPR005331">
    <property type="entry name" value="Sulfotransferase"/>
</dbReference>
<dbReference type="GO" id="GO:0016051">
    <property type="term" value="P:carbohydrate biosynthetic process"/>
    <property type="evidence" value="ECO:0007669"/>
    <property type="project" value="InterPro"/>
</dbReference>
<keyword evidence="4" id="KW-0812">Transmembrane</keyword>
<dbReference type="PANTHER" id="PTHR12137:SF54">
    <property type="entry name" value="CARBOHYDRATE SULFOTRANSFERASE"/>
    <property type="match status" value="1"/>
</dbReference>
<evidence type="ECO:0000313" key="10">
    <source>
        <dbReference type="Proteomes" id="UP000085678"/>
    </source>
</evidence>
<sequence length="349" mass="40194">MNKEYLLETQGLISKRSFNGCTKEAPVVCIWCCPDVLSTTLAEEEADRSLILGTDLGCSNPPPRKYDRHSSWLNVPKIWREEMERRVKHMETVCRDTTHSVDGSSARTGFPPMLYVDDRHRLIMCSMPKVGCTNGKRLLYALTGNVDMKSFHNFGSGKKVVSYKRFLPRLSQYSPFGAKLRLETYLKVIIVRHPLERLVSAYRGKLEGKGHPITGEAIYIAKRFETNPTPGMLTGKEGVSFQAFIDYLNSLDPNKDYNDHWESYIRLCDPCQIHYDVIARLESQGTDLNMMLKLIGMDDMLTYPEGDLPASSSAVWKKYFTEISRSDIRKIWQHYELDARLFNFTLDWY</sequence>
<dbReference type="RefSeq" id="XP_013391858.1">
    <property type="nucleotide sequence ID" value="XM_013536404.1"/>
</dbReference>
<keyword evidence="9" id="KW-0119">Carbohydrate metabolism</keyword>
<dbReference type="EC" id="2.8.2.-" evidence="9"/>
<dbReference type="PANTHER" id="PTHR12137">
    <property type="entry name" value="CARBOHYDRATE SULFOTRANSFERASE"/>
    <property type="match status" value="1"/>
</dbReference>
<evidence type="ECO:0000256" key="2">
    <source>
        <dbReference type="ARBA" id="ARBA00006339"/>
    </source>
</evidence>
<evidence type="ECO:0000256" key="3">
    <source>
        <dbReference type="ARBA" id="ARBA00022679"/>
    </source>
</evidence>
<dbReference type="Proteomes" id="UP000085678">
    <property type="component" value="Unplaced"/>
</dbReference>
<evidence type="ECO:0000256" key="7">
    <source>
        <dbReference type="ARBA" id="ARBA00023136"/>
    </source>
</evidence>
<dbReference type="KEGG" id="lak:106159949"/>
<keyword evidence="5" id="KW-1133">Transmembrane helix</keyword>
<keyword evidence="6 9" id="KW-0333">Golgi apparatus</keyword>
<dbReference type="GO" id="GO:0008146">
    <property type="term" value="F:sulfotransferase activity"/>
    <property type="evidence" value="ECO:0007669"/>
    <property type="project" value="InterPro"/>
</dbReference>
<organism evidence="10 11">
    <name type="scientific">Lingula anatina</name>
    <name type="common">Brachiopod</name>
    <name type="synonym">Lingula unguis</name>
    <dbReference type="NCBI Taxonomy" id="7574"/>
    <lineage>
        <taxon>Eukaryota</taxon>
        <taxon>Metazoa</taxon>
        <taxon>Spiralia</taxon>
        <taxon>Lophotrochozoa</taxon>
        <taxon>Brachiopoda</taxon>
        <taxon>Linguliformea</taxon>
        <taxon>Lingulata</taxon>
        <taxon>Lingulida</taxon>
        <taxon>Linguloidea</taxon>
        <taxon>Lingulidae</taxon>
        <taxon>Lingula</taxon>
    </lineage>
</organism>
<keyword evidence="10" id="KW-1185">Reference proteome</keyword>
<evidence type="ECO:0000256" key="1">
    <source>
        <dbReference type="ARBA" id="ARBA00004323"/>
    </source>
</evidence>
<evidence type="ECO:0000256" key="5">
    <source>
        <dbReference type="ARBA" id="ARBA00022989"/>
    </source>
</evidence>
<gene>
    <name evidence="11" type="primary">LOC106159949</name>
</gene>
<evidence type="ECO:0000313" key="11">
    <source>
        <dbReference type="RefSeq" id="XP_013391858.1"/>
    </source>
</evidence>
<comment type="subcellular location">
    <subcellularLocation>
        <location evidence="1 9">Golgi apparatus membrane</location>
        <topology evidence="1 9">Single-pass type II membrane protein</topology>
    </subcellularLocation>
</comment>
<dbReference type="Pfam" id="PF03567">
    <property type="entry name" value="Sulfotransfer_2"/>
    <property type="match status" value="1"/>
</dbReference>
<reference evidence="11" key="1">
    <citation type="submission" date="2025-08" db="UniProtKB">
        <authorList>
            <consortium name="RefSeq"/>
        </authorList>
    </citation>
    <scope>IDENTIFICATION</scope>
    <source>
        <tissue evidence="11">Gonads</tissue>
    </source>
</reference>
<comment type="similarity">
    <text evidence="2 9">Belongs to the sulfotransferase 2 family.</text>
</comment>
<keyword evidence="9" id="KW-0735">Signal-anchor</keyword>
<evidence type="ECO:0000256" key="4">
    <source>
        <dbReference type="ARBA" id="ARBA00022692"/>
    </source>
</evidence>